<feature type="chain" id="PRO_5044664424" evidence="1">
    <location>
        <begin position="20"/>
        <end position="145"/>
    </location>
</feature>
<evidence type="ECO:0000313" key="3">
    <source>
        <dbReference type="RefSeq" id="XP_018019828.1"/>
    </source>
</evidence>
<name>A0A8B7P457_HYAAZ</name>
<keyword evidence="1" id="KW-0732">Signal</keyword>
<gene>
    <name evidence="3 4" type="primary">LOC108676271</name>
</gene>
<organism evidence="2 4">
    <name type="scientific">Hyalella azteca</name>
    <name type="common">Amphipod</name>
    <dbReference type="NCBI Taxonomy" id="294128"/>
    <lineage>
        <taxon>Eukaryota</taxon>
        <taxon>Metazoa</taxon>
        <taxon>Ecdysozoa</taxon>
        <taxon>Arthropoda</taxon>
        <taxon>Crustacea</taxon>
        <taxon>Multicrustacea</taxon>
        <taxon>Malacostraca</taxon>
        <taxon>Eumalacostraca</taxon>
        <taxon>Peracarida</taxon>
        <taxon>Amphipoda</taxon>
        <taxon>Senticaudata</taxon>
        <taxon>Talitrida</taxon>
        <taxon>Talitroidea</taxon>
        <taxon>Hyalellidae</taxon>
        <taxon>Hyalella</taxon>
    </lineage>
</organism>
<dbReference type="RefSeq" id="XP_018019836.1">
    <property type="nucleotide sequence ID" value="XM_018164347.2"/>
</dbReference>
<dbReference type="RefSeq" id="XP_018019828.1">
    <property type="nucleotide sequence ID" value="XM_018164339.2"/>
</dbReference>
<feature type="signal peptide" evidence="1">
    <location>
        <begin position="1"/>
        <end position="19"/>
    </location>
</feature>
<reference evidence="3 4" key="1">
    <citation type="submission" date="2025-04" db="UniProtKB">
        <authorList>
            <consortium name="RefSeq"/>
        </authorList>
    </citation>
    <scope>IDENTIFICATION</scope>
    <source>
        <tissue evidence="3 4">Whole organism</tissue>
    </source>
</reference>
<evidence type="ECO:0000313" key="4">
    <source>
        <dbReference type="RefSeq" id="XP_018019836.1"/>
    </source>
</evidence>
<proteinExistence type="predicted"/>
<keyword evidence="2" id="KW-1185">Reference proteome</keyword>
<dbReference type="Proteomes" id="UP000694843">
    <property type="component" value="Unplaced"/>
</dbReference>
<dbReference type="AlphaFoldDB" id="A0A8B7P457"/>
<evidence type="ECO:0000256" key="1">
    <source>
        <dbReference type="SAM" id="SignalP"/>
    </source>
</evidence>
<accession>A0A8B7P457</accession>
<evidence type="ECO:0000313" key="2">
    <source>
        <dbReference type="Proteomes" id="UP000694843"/>
    </source>
</evidence>
<dbReference type="KEGG" id="hazt:108676271"/>
<sequence length="145" mass="15638">MSRGLVLFIVAAAAASAQAAYSACYLALSDARNAVEKTASPACSPQYTADIEKFMANPNCSYFAKLYDAATCDPIVARFSKCMVKAAKLLQGGNTFNDAAFKATTLLNKCSADAKFIAAYPTCKNSTMKYMNLNRLFQCLMKAVY</sequence>
<dbReference type="GeneID" id="108676271"/>
<protein>
    <submittedName>
        <fullName evidence="3 4">Uncharacterized protein LOC108676271</fullName>
    </submittedName>
</protein>